<dbReference type="InterPro" id="IPR011707">
    <property type="entry name" value="Cu-oxidase-like_N"/>
</dbReference>
<dbReference type="EMBL" id="PVZG01000004">
    <property type="protein sequence ID" value="PRY30651.1"/>
    <property type="molecule type" value="Genomic_DNA"/>
</dbReference>
<dbReference type="Pfam" id="PF07732">
    <property type="entry name" value="Cu-oxidase_3"/>
    <property type="match status" value="1"/>
</dbReference>
<dbReference type="CDD" id="cd04208">
    <property type="entry name" value="CuRO_2_CuNIR"/>
    <property type="match status" value="1"/>
</dbReference>
<feature type="binding site" description="type 1 copper site" evidence="12">
    <location>
        <position position="314"/>
    </location>
    <ligand>
        <name>Cu cation</name>
        <dbReference type="ChEBI" id="CHEBI:23378"/>
        <label>1</label>
    </ligand>
</feature>
<evidence type="ECO:0000256" key="9">
    <source>
        <dbReference type="ARBA" id="ARBA00023002"/>
    </source>
</evidence>
<evidence type="ECO:0000256" key="6">
    <source>
        <dbReference type="ARBA" id="ARBA00017290"/>
    </source>
</evidence>
<feature type="binding site" description="type 1 copper site" evidence="12">
    <location>
        <position position="319"/>
    </location>
    <ligand>
        <name>Cu cation</name>
        <dbReference type="ChEBI" id="CHEBI:23378"/>
        <label>1</label>
    </ligand>
</feature>
<organism evidence="17 18">
    <name type="scientific">Pseudosporangium ferrugineum</name>
    <dbReference type="NCBI Taxonomy" id="439699"/>
    <lineage>
        <taxon>Bacteria</taxon>
        <taxon>Bacillati</taxon>
        <taxon>Actinomycetota</taxon>
        <taxon>Actinomycetes</taxon>
        <taxon>Micromonosporales</taxon>
        <taxon>Micromonosporaceae</taxon>
        <taxon>Pseudosporangium</taxon>
    </lineage>
</organism>
<evidence type="ECO:0000256" key="12">
    <source>
        <dbReference type="PIRSR" id="PIRSR601287-1"/>
    </source>
</evidence>
<dbReference type="Gene3D" id="2.60.40.420">
    <property type="entry name" value="Cupredoxins - blue copper proteins"/>
    <property type="match status" value="3"/>
</dbReference>
<evidence type="ECO:0000256" key="3">
    <source>
        <dbReference type="ARBA" id="ARBA00010609"/>
    </source>
</evidence>
<keyword evidence="10 12" id="KW-0186">Copper</keyword>
<keyword evidence="7 12" id="KW-0479">Metal-binding</keyword>
<comment type="catalytic activity">
    <reaction evidence="11">
        <text>nitric oxide + Fe(III)-[cytochrome c] + H2O = Fe(II)-[cytochrome c] + nitrite + 2 H(+)</text>
        <dbReference type="Rhea" id="RHEA:15233"/>
        <dbReference type="Rhea" id="RHEA-COMP:10350"/>
        <dbReference type="Rhea" id="RHEA-COMP:14399"/>
        <dbReference type="ChEBI" id="CHEBI:15377"/>
        <dbReference type="ChEBI" id="CHEBI:15378"/>
        <dbReference type="ChEBI" id="CHEBI:16301"/>
        <dbReference type="ChEBI" id="CHEBI:16480"/>
        <dbReference type="ChEBI" id="CHEBI:29033"/>
        <dbReference type="ChEBI" id="CHEBI:29034"/>
        <dbReference type="EC" id="1.7.2.1"/>
    </reaction>
</comment>
<dbReference type="GO" id="GO:0050421">
    <property type="term" value="F:nitrite reductase (NO-forming) activity"/>
    <property type="evidence" value="ECO:0007669"/>
    <property type="project" value="UniProtKB-EC"/>
</dbReference>
<feature type="binding site" description="type 1 copper site" evidence="12">
    <location>
        <position position="457"/>
    </location>
    <ligand>
        <name>Cu cation</name>
        <dbReference type="ChEBI" id="CHEBI:23378"/>
        <label>1</label>
    </ligand>
</feature>
<feature type="domain" description="EfeO-type cupredoxin-like" evidence="16">
    <location>
        <begin position="51"/>
        <end position="113"/>
    </location>
</feature>
<dbReference type="GO" id="GO:0005507">
    <property type="term" value="F:copper ion binding"/>
    <property type="evidence" value="ECO:0007669"/>
    <property type="project" value="InterPro"/>
</dbReference>
<dbReference type="CDD" id="cd11020">
    <property type="entry name" value="CuRO_1_CuNIR"/>
    <property type="match status" value="1"/>
</dbReference>
<evidence type="ECO:0000256" key="8">
    <source>
        <dbReference type="ARBA" id="ARBA00022737"/>
    </source>
</evidence>
<keyword evidence="14" id="KW-0812">Transmembrane</keyword>
<comment type="caution">
    <text evidence="17">The sequence shown here is derived from an EMBL/GenBank/DDBJ whole genome shotgun (WGS) entry which is preliminary data.</text>
</comment>
<comment type="cofactor">
    <cofactor evidence="2 12">
        <name>Cu(2+)</name>
        <dbReference type="ChEBI" id="CHEBI:29036"/>
    </cofactor>
</comment>
<keyword evidence="14" id="KW-0472">Membrane</keyword>
<evidence type="ECO:0000256" key="2">
    <source>
        <dbReference type="ARBA" id="ARBA00001973"/>
    </source>
</evidence>
<proteinExistence type="inferred from homology"/>
<dbReference type="PANTHER" id="PTHR11709">
    <property type="entry name" value="MULTI-COPPER OXIDASE"/>
    <property type="match status" value="1"/>
</dbReference>
<keyword evidence="14" id="KW-1133">Transmembrane helix</keyword>
<comment type="cofactor">
    <cofactor evidence="1 12">
        <name>Cu(+)</name>
        <dbReference type="ChEBI" id="CHEBI:49552"/>
    </cofactor>
</comment>
<protein>
    <recommendedName>
        <fullName evidence="6">Copper-containing nitrite reductase</fullName>
        <ecNumber evidence="5">1.7.2.1</ecNumber>
    </recommendedName>
</protein>
<dbReference type="PRINTS" id="PR00695">
    <property type="entry name" value="CUNO2RDTASE"/>
</dbReference>
<evidence type="ECO:0000313" key="18">
    <source>
        <dbReference type="Proteomes" id="UP000239209"/>
    </source>
</evidence>
<dbReference type="InterPro" id="IPR045087">
    <property type="entry name" value="Cu-oxidase_fam"/>
</dbReference>
<dbReference type="AlphaFoldDB" id="A0A2T0SB87"/>
<reference evidence="17 18" key="1">
    <citation type="submission" date="2018-03" db="EMBL/GenBank/DDBJ databases">
        <title>Genomic Encyclopedia of Archaeal and Bacterial Type Strains, Phase II (KMG-II): from individual species to whole genera.</title>
        <authorList>
            <person name="Goeker M."/>
        </authorList>
    </citation>
    <scope>NUCLEOTIDE SEQUENCE [LARGE SCALE GENOMIC DNA]</scope>
    <source>
        <strain evidence="17 18">DSM 45348</strain>
    </source>
</reference>
<keyword evidence="9" id="KW-0560">Oxidoreductase</keyword>
<evidence type="ECO:0000313" key="17">
    <source>
        <dbReference type="EMBL" id="PRY30651.1"/>
    </source>
</evidence>
<sequence>MNAPAAAPARPLGGLATGLALVLVAVLIGLAAQRVTGPAAGPGGATAVAWNGHTTTVTVAAEGMRFHPDTVTVPAGDRLVIELVNRDARRHDLVLATGPRSAVVAGAATTRLEAGVIGGAVEGWCSLPGHRQAGMRLTITTAEGATAERAAAERAAADGTAAGQPAAGHTADGHDHPAVPPAAGAAFDAMAAPAAGFVARDAAAPAPPAGRLHRVDLRVREVQREVAPGVRQKLWTFNGTAPGPVLRGRVGDTFEITLSNDGSVDHGVDFHAGALAPDVPMRPIDPGQRLTYRFTATRAGIWMYHCSTMPMLLHIGNGMYGAVIIDPPALPAVDREYVLVQSELYLGADGAIGDLAKMRAETPDAVVFNGYAAQYAHRPLTATAGDRVRVWVLNAGPSRTSAFHVVGAQFDTVYREGRWELRPSGPGAAQVLDLAPAAGGFVETVLPAPGTYPFVSHVMVDAERGARGAIRAG</sequence>
<dbReference type="CDD" id="cd00920">
    <property type="entry name" value="Cupredoxin"/>
    <property type="match status" value="1"/>
</dbReference>
<feature type="binding site" description="type 1 copper site" evidence="12">
    <location>
        <position position="305"/>
    </location>
    <ligand>
        <name>Cu cation</name>
        <dbReference type="ChEBI" id="CHEBI:23378"/>
        <label>1</label>
    </ligand>
</feature>
<comment type="subunit">
    <text evidence="4">Homotrimer.</text>
</comment>
<evidence type="ECO:0000259" key="15">
    <source>
        <dbReference type="Pfam" id="PF07732"/>
    </source>
</evidence>
<keyword evidence="18" id="KW-1185">Reference proteome</keyword>
<feature type="region of interest" description="Disordered" evidence="13">
    <location>
        <begin position="147"/>
        <end position="175"/>
    </location>
</feature>
<dbReference type="PANTHER" id="PTHR11709:SF394">
    <property type="entry name" value="FI03373P-RELATED"/>
    <property type="match status" value="1"/>
</dbReference>
<evidence type="ECO:0000256" key="1">
    <source>
        <dbReference type="ARBA" id="ARBA00001960"/>
    </source>
</evidence>
<dbReference type="SUPFAM" id="SSF49503">
    <property type="entry name" value="Cupredoxins"/>
    <property type="match status" value="3"/>
</dbReference>
<feature type="binding site" description="type 1 copper site" evidence="12">
    <location>
        <position position="306"/>
    </location>
    <ligand>
        <name>Cu cation</name>
        <dbReference type="ChEBI" id="CHEBI:23378"/>
        <label>1</label>
    </ligand>
</feature>
<evidence type="ECO:0000256" key="7">
    <source>
        <dbReference type="ARBA" id="ARBA00022723"/>
    </source>
</evidence>
<dbReference type="InterPro" id="IPR028096">
    <property type="entry name" value="EfeO_Cupredoxin"/>
</dbReference>
<dbReference type="RefSeq" id="WP_106126269.1">
    <property type="nucleotide sequence ID" value="NZ_PVZG01000004.1"/>
</dbReference>
<name>A0A2T0SB87_9ACTN</name>
<dbReference type="EC" id="1.7.2.1" evidence="5"/>
<evidence type="ECO:0000256" key="5">
    <source>
        <dbReference type="ARBA" id="ARBA00011882"/>
    </source>
</evidence>
<evidence type="ECO:0000256" key="4">
    <source>
        <dbReference type="ARBA" id="ARBA00011233"/>
    </source>
</evidence>
<dbReference type="Pfam" id="PF13473">
    <property type="entry name" value="Cupredoxin_1"/>
    <property type="match status" value="1"/>
</dbReference>
<gene>
    <name evidence="17" type="ORF">CLV70_104203</name>
</gene>
<keyword evidence="8" id="KW-0677">Repeat</keyword>
<evidence type="ECO:0000256" key="10">
    <source>
        <dbReference type="ARBA" id="ARBA00023008"/>
    </source>
</evidence>
<accession>A0A2T0SB87</accession>
<evidence type="ECO:0000256" key="13">
    <source>
        <dbReference type="SAM" id="MobiDB-lite"/>
    </source>
</evidence>
<evidence type="ECO:0000259" key="16">
    <source>
        <dbReference type="Pfam" id="PF13473"/>
    </source>
</evidence>
<feature type="domain" description="Plastocyanin-like" evidence="15">
    <location>
        <begin position="219"/>
        <end position="328"/>
    </location>
</feature>
<dbReference type="OrthoDB" id="345021at2"/>
<dbReference type="Proteomes" id="UP000239209">
    <property type="component" value="Unassembled WGS sequence"/>
</dbReference>
<evidence type="ECO:0000256" key="14">
    <source>
        <dbReference type="SAM" id="Phobius"/>
    </source>
</evidence>
<comment type="similarity">
    <text evidence="3">Belongs to the multicopper oxidase family.</text>
</comment>
<feature type="binding site" description="type 1 copper site" evidence="12">
    <location>
        <position position="266"/>
    </location>
    <ligand>
        <name>Cu cation</name>
        <dbReference type="ChEBI" id="CHEBI:23378"/>
        <label>1</label>
    </ligand>
</feature>
<feature type="transmembrane region" description="Helical" evidence="14">
    <location>
        <begin position="12"/>
        <end position="32"/>
    </location>
</feature>
<dbReference type="InterPro" id="IPR008972">
    <property type="entry name" value="Cupredoxin"/>
</dbReference>
<feature type="binding site" description="type 1 copper site" evidence="12">
    <location>
        <position position="271"/>
    </location>
    <ligand>
        <name>Cu cation</name>
        <dbReference type="ChEBI" id="CHEBI:23378"/>
        <label>1</label>
    </ligand>
</feature>
<feature type="compositionally biased region" description="Low complexity" evidence="13">
    <location>
        <begin position="157"/>
        <end position="168"/>
    </location>
</feature>
<evidence type="ECO:0000256" key="11">
    <source>
        <dbReference type="ARBA" id="ARBA00049340"/>
    </source>
</evidence>
<dbReference type="InterPro" id="IPR001287">
    <property type="entry name" value="NO2-reductase_Cu"/>
</dbReference>